<keyword evidence="3" id="KW-0812">Transmembrane</keyword>
<keyword evidence="4" id="KW-1133">Transmembrane helix</keyword>
<accession>A0A2Z5YCN0</accession>
<evidence type="ECO:0000313" key="7">
    <source>
        <dbReference type="Proteomes" id="UP000257451"/>
    </source>
</evidence>
<evidence type="ECO:0000256" key="5">
    <source>
        <dbReference type="ARBA" id="ARBA00023136"/>
    </source>
</evidence>
<dbReference type="PANTHER" id="PTHR42688">
    <property type="entry name" value="CONSERVED PROTEIN"/>
    <property type="match status" value="1"/>
</dbReference>
<evidence type="ECO:0000256" key="1">
    <source>
        <dbReference type="ARBA" id="ARBA00004651"/>
    </source>
</evidence>
<dbReference type="AlphaFoldDB" id="A0A2Z5YCN0"/>
<dbReference type="PANTHER" id="PTHR42688:SF1">
    <property type="entry name" value="BLR5212 PROTEIN"/>
    <property type="match status" value="1"/>
</dbReference>
<dbReference type="Pfam" id="PF07690">
    <property type="entry name" value="MFS_1"/>
    <property type="match status" value="1"/>
</dbReference>
<evidence type="ECO:0000256" key="2">
    <source>
        <dbReference type="ARBA" id="ARBA00022475"/>
    </source>
</evidence>
<sequence length="412" mass="43097">MRLIAEFGSFNYPSRLLMINQLGINLGFFMLMPYLANYLGGTLGLAAWAVGLVIGVRNFAQQGMFFVGGSLADRFGYKLPIVAGCLTQTAAFALLLVGRSLPALLVAAAATGLAVALFTPAVRAYLATDSGDRKVEAFALFNVFYQAGILLGPLVGSVLLALDFRMAVLGAVGVFGSLAVAQLVSLPPSSANSSTASVNKTSIVEDWAAVFGNRPFLRFAVAMTGRYILSSQIYLALPIQAAHLMPQHQSLLVAAMFAISGLTAISVQLRMTGWLKSQLVPGRCLVVGTTVIAVSLVPLAVVPSGVIFGTATAATALLVSAVLLASASAVIFPFEMRTVSLLSGERLAGTYQGVYSTVIGGGVLVGNLGIGWLMDTTHRLNADRIAWCTIILVGLVSAAALFRSQQVERATS</sequence>
<proteinExistence type="predicted"/>
<dbReference type="GO" id="GO:0022857">
    <property type="term" value="F:transmembrane transporter activity"/>
    <property type="evidence" value="ECO:0007669"/>
    <property type="project" value="InterPro"/>
</dbReference>
<dbReference type="Gene3D" id="1.20.1250.20">
    <property type="entry name" value="MFS general substrate transporter like domains"/>
    <property type="match status" value="1"/>
</dbReference>
<gene>
    <name evidence="6" type="primary">mdtH_2</name>
    <name evidence="6" type="ORF">DAVIS_01281</name>
</gene>
<dbReference type="InterPro" id="IPR052425">
    <property type="entry name" value="Uncharacterized_MFS-type"/>
</dbReference>
<dbReference type="RefSeq" id="WP_020728096.1">
    <property type="nucleotide sequence ID" value="NZ_CAXLAK010000041.1"/>
</dbReference>
<keyword evidence="2" id="KW-1003">Cell membrane</keyword>
<comment type="caution">
    <text evidence="6">The sequence shown here is derived from an EMBL/GenBank/DDBJ whole genome shotgun (WGS) entry which is preliminary data.</text>
</comment>
<organism evidence="6 7">
    <name type="scientific">Mycobacterium marinum</name>
    <dbReference type="NCBI Taxonomy" id="1781"/>
    <lineage>
        <taxon>Bacteria</taxon>
        <taxon>Bacillati</taxon>
        <taxon>Actinomycetota</taxon>
        <taxon>Actinomycetes</taxon>
        <taxon>Mycobacteriales</taxon>
        <taxon>Mycobacteriaceae</taxon>
        <taxon>Mycobacterium</taxon>
        <taxon>Mycobacterium ulcerans group</taxon>
    </lineage>
</organism>
<dbReference type="EMBL" id="PEDF01000036">
    <property type="protein sequence ID" value="RFZ45079.1"/>
    <property type="molecule type" value="Genomic_DNA"/>
</dbReference>
<name>A0A2Z5YCN0_MYCMR</name>
<evidence type="ECO:0000256" key="4">
    <source>
        <dbReference type="ARBA" id="ARBA00022989"/>
    </source>
</evidence>
<dbReference type="GeneID" id="34341819"/>
<dbReference type="InterPro" id="IPR020846">
    <property type="entry name" value="MFS_dom"/>
</dbReference>
<evidence type="ECO:0000256" key="3">
    <source>
        <dbReference type="ARBA" id="ARBA00022692"/>
    </source>
</evidence>
<reference evidence="6 7" key="1">
    <citation type="journal article" date="2018" name="Sci. Rep.">
        <title>Extensive genomic diversity among Mycobacterium marinum strains revealed by whole genome sequencing.</title>
        <authorList>
            <person name="Das S."/>
            <person name="Pettersson B.M."/>
            <person name="Behra P.R."/>
            <person name="Mallick A."/>
            <person name="Cheramie M."/>
            <person name="Ramesh M."/>
            <person name="Shirreff L."/>
            <person name="DuCote T."/>
            <person name="Dasgupta S."/>
            <person name="Ennis D.G."/>
            <person name="Kirsebom L.A."/>
        </authorList>
    </citation>
    <scope>NUCLEOTIDE SEQUENCE [LARGE SCALE GENOMIC DNA]</scope>
    <source>
        <strain evidence="6 7">Davis1</strain>
    </source>
</reference>
<dbReference type="GO" id="GO:0005886">
    <property type="term" value="C:plasma membrane"/>
    <property type="evidence" value="ECO:0007669"/>
    <property type="project" value="UniProtKB-SubCell"/>
</dbReference>
<keyword evidence="5" id="KW-0472">Membrane</keyword>
<dbReference type="InterPro" id="IPR036259">
    <property type="entry name" value="MFS_trans_sf"/>
</dbReference>
<dbReference type="SUPFAM" id="SSF103473">
    <property type="entry name" value="MFS general substrate transporter"/>
    <property type="match status" value="1"/>
</dbReference>
<comment type="subcellular location">
    <subcellularLocation>
        <location evidence="1">Cell membrane</location>
        <topology evidence="1">Multi-pass membrane protein</topology>
    </subcellularLocation>
</comment>
<dbReference type="Proteomes" id="UP000257451">
    <property type="component" value="Unassembled WGS sequence"/>
</dbReference>
<dbReference type="InterPro" id="IPR011701">
    <property type="entry name" value="MFS"/>
</dbReference>
<protein>
    <submittedName>
        <fullName evidence="6">Multidrug resistance protein MdtH</fullName>
    </submittedName>
</protein>
<evidence type="ECO:0000313" key="6">
    <source>
        <dbReference type="EMBL" id="RFZ45079.1"/>
    </source>
</evidence>
<dbReference type="PROSITE" id="PS50850">
    <property type="entry name" value="MFS"/>
    <property type="match status" value="1"/>
</dbReference>